<keyword evidence="5" id="KW-1185">Reference proteome</keyword>
<organism evidence="4 5">
    <name type="scientific">Sporosarcina quadrami</name>
    <dbReference type="NCBI Taxonomy" id="2762234"/>
    <lineage>
        <taxon>Bacteria</taxon>
        <taxon>Bacillati</taxon>
        <taxon>Bacillota</taxon>
        <taxon>Bacilli</taxon>
        <taxon>Bacillales</taxon>
        <taxon>Caryophanaceae</taxon>
        <taxon>Sporosarcina</taxon>
    </lineage>
</organism>
<feature type="transmembrane region" description="Helical" evidence="3">
    <location>
        <begin position="242"/>
        <end position="263"/>
    </location>
</feature>
<feature type="transmembrane region" description="Helical" evidence="3">
    <location>
        <begin position="323"/>
        <end position="341"/>
    </location>
</feature>
<dbReference type="PIRSF" id="PIRSF005690">
    <property type="entry name" value="GerBA"/>
    <property type="match status" value="1"/>
</dbReference>
<reference evidence="4 5" key="1">
    <citation type="submission" date="2020-08" db="EMBL/GenBank/DDBJ databases">
        <title>A Genomic Blueprint of the Chicken Gut Microbiome.</title>
        <authorList>
            <person name="Gilroy R."/>
            <person name="Ravi A."/>
            <person name="Getino M."/>
            <person name="Pursley I."/>
            <person name="Horton D.L."/>
            <person name="Alikhan N.-F."/>
            <person name="Baker D."/>
            <person name="Gharbi K."/>
            <person name="Hall N."/>
            <person name="Watson M."/>
            <person name="Adriaenssens E.M."/>
            <person name="Foster-Nyarko E."/>
            <person name="Jarju S."/>
            <person name="Secka A."/>
            <person name="Antonio M."/>
            <person name="Oren A."/>
            <person name="Chaudhuri R."/>
            <person name="La Ragione R.M."/>
            <person name="Hildebrand F."/>
            <person name="Pallen M.J."/>
        </authorList>
    </citation>
    <scope>NUCLEOTIDE SEQUENCE [LARGE SCALE GENOMIC DNA]</scope>
    <source>
        <strain evidence="4 5">Sa2YVA2</strain>
    </source>
</reference>
<dbReference type="PANTHER" id="PTHR22550:SF5">
    <property type="entry name" value="LEUCINE ZIPPER PROTEIN 4"/>
    <property type="match status" value="1"/>
</dbReference>
<dbReference type="Proteomes" id="UP000626786">
    <property type="component" value="Unassembled WGS sequence"/>
</dbReference>
<evidence type="ECO:0000313" key="4">
    <source>
        <dbReference type="EMBL" id="MBD7984997.1"/>
    </source>
</evidence>
<comment type="caution">
    <text evidence="4">The sequence shown here is derived from an EMBL/GenBank/DDBJ whole genome shotgun (WGS) entry which is preliminary data.</text>
</comment>
<evidence type="ECO:0000256" key="2">
    <source>
        <dbReference type="ARBA" id="ARBA00023136"/>
    </source>
</evidence>
<gene>
    <name evidence="4" type="ORF">H9649_10400</name>
</gene>
<dbReference type="RefSeq" id="WP_191694720.1">
    <property type="nucleotide sequence ID" value="NZ_JACSQN010000008.1"/>
</dbReference>
<dbReference type="Pfam" id="PF03323">
    <property type="entry name" value="GerA"/>
    <property type="match status" value="1"/>
</dbReference>
<dbReference type="EMBL" id="JACSQN010000008">
    <property type="protein sequence ID" value="MBD7984997.1"/>
    <property type="molecule type" value="Genomic_DNA"/>
</dbReference>
<evidence type="ECO:0000313" key="5">
    <source>
        <dbReference type="Proteomes" id="UP000626786"/>
    </source>
</evidence>
<keyword evidence="3" id="KW-0812">Transmembrane</keyword>
<sequence length="489" mass="54801">MQSGEKIADLNTLKQLFEKSADVLFQTYTFGKQDVVFITCEAMIDQQLLNEVVVPRVQHVVELRNDESESLEKMIVSQLHVPSLTKVNEKEEIITLIYTGNVLLYFDSNCLFASNISKKPNRNPEETKLEVPVKGPRDNFIEDIAVNIALVRKRLPTNSLCVEKFELGRRSKTAVALLYFDDIASKETLYSIKKQLKKVDTDIVFSGDLLMEQVNKSSKLFPKTDYTGRADKAIQALVRGRFLIFVDGVAYGVITPVNLFLLVKTGEDNEYPSVFSSMTRLLRIFGMTIGIILPAFWLALTTFHQDQLPLQLLATVVQSNTGLPFPSFLEMLLMLLMFELFREAGLRLPSALGGTIGVVGGLIIGDAAIRAGVTSPAMIVIIATSTIATFTLVNQALTSTVSILRLCFILLTAFLGLFGFFMSVFFTILFLAGIRIFGVPYLNISADLNWMTIKRTFFRLPPDQYKTRPEMLNPIDKTRAKSNENNNEK</sequence>
<proteinExistence type="inferred from homology"/>
<keyword evidence="3" id="KW-1133">Transmembrane helix</keyword>
<comment type="similarity">
    <text evidence="1">Belongs to the GerABKA family.</text>
</comment>
<feature type="transmembrane region" description="Helical" evidence="3">
    <location>
        <begin position="284"/>
        <end position="303"/>
    </location>
</feature>
<feature type="transmembrane region" description="Helical" evidence="3">
    <location>
        <begin position="406"/>
        <end position="434"/>
    </location>
</feature>
<dbReference type="InterPro" id="IPR004995">
    <property type="entry name" value="Spore_Ger"/>
</dbReference>
<protein>
    <submittedName>
        <fullName evidence="4">Spore germination protein</fullName>
    </submittedName>
</protein>
<keyword evidence="2 3" id="KW-0472">Membrane</keyword>
<evidence type="ECO:0000256" key="3">
    <source>
        <dbReference type="SAM" id="Phobius"/>
    </source>
</evidence>
<name>A0ABR8UAE3_9BACL</name>
<feature type="transmembrane region" description="Helical" evidence="3">
    <location>
        <begin position="375"/>
        <end position="394"/>
    </location>
</feature>
<dbReference type="InterPro" id="IPR050768">
    <property type="entry name" value="UPF0353/GerABKA_families"/>
</dbReference>
<evidence type="ECO:0000256" key="1">
    <source>
        <dbReference type="ARBA" id="ARBA00005278"/>
    </source>
</evidence>
<feature type="transmembrane region" description="Helical" evidence="3">
    <location>
        <begin position="348"/>
        <end position="369"/>
    </location>
</feature>
<accession>A0ABR8UAE3</accession>
<dbReference type="PANTHER" id="PTHR22550">
    <property type="entry name" value="SPORE GERMINATION PROTEIN"/>
    <property type="match status" value="1"/>
</dbReference>